<evidence type="ECO:0000313" key="2">
    <source>
        <dbReference type="EMBL" id="ALZ85777.1"/>
    </source>
</evidence>
<dbReference type="AlphaFoldDB" id="A0A0U4P4B8"/>
<dbReference type="KEGG" id="por:APT59_16775"/>
<dbReference type="NCBIfam" id="TIGR02532">
    <property type="entry name" value="IV_pilin_GFxxxE"/>
    <property type="match status" value="1"/>
</dbReference>
<name>A0A0U4P4B8_9PSED</name>
<accession>A0A0U4P4B8</accession>
<keyword evidence="1" id="KW-0812">Transmembrane</keyword>
<organism evidence="2 3">
    <name type="scientific">Pseudomonas oryzihabitans</name>
    <dbReference type="NCBI Taxonomy" id="47885"/>
    <lineage>
        <taxon>Bacteria</taxon>
        <taxon>Pseudomonadati</taxon>
        <taxon>Pseudomonadota</taxon>
        <taxon>Gammaproteobacteria</taxon>
        <taxon>Pseudomonadales</taxon>
        <taxon>Pseudomonadaceae</taxon>
        <taxon>Pseudomonas</taxon>
    </lineage>
</organism>
<dbReference type="EMBL" id="CP013987">
    <property type="protein sequence ID" value="ALZ85777.1"/>
    <property type="molecule type" value="Genomic_DNA"/>
</dbReference>
<keyword evidence="1" id="KW-1133">Transmembrane helix</keyword>
<feature type="transmembrane region" description="Helical" evidence="1">
    <location>
        <begin position="12"/>
        <end position="34"/>
    </location>
</feature>
<gene>
    <name evidence="2" type="ORF">APT59_16775</name>
</gene>
<dbReference type="InterPro" id="IPR012902">
    <property type="entry name" value="N_methyl_site"/>
</dbReference>
<evidence type="ECO:0000256" key="1">
    <source>
        <dbReference type="SAM" id="Phobius"/>
    </source>
</evidence>
<dbReference type="PROSITE" id="PS00409">
    <property type="entry name" value="PROKAR_NTER_METHYL"/>
    <property type="match status" value="1"/>
</dbReference>
<proteinExistence type="predicted"/>
<reference evidence="2 3" key="1">
    <citation type="submission" date="2016-01" db="EMBL/GenBank/DDBJ databases">
        <title>Annotation of Pseudomonas oryzihabitans USDA-ARS-USMARC-56511.</title>
        <authorList>
            <person name="Harhay G.P."/>
            <person name="Harhay D.M."/>
            <person name="Smith T.P.L."/>
            <person name="Bono J.L."/>
            <person name="Heaton M.P."/>
            <person name="Clawson M.L."/>
            <person name="Chitko-Mckown C.G."/>
            <person name="Capik S.F."/>
            <person name="DeDonder K.D."/>
            <person name="Apley M.D."/>
            <person name="Lubbers B.V."/>
            <person name="White B.J."/>
            <person name="Larson R.L."/>
        </authorList>
    </citation>
    <scope>NUCLEOTIDE SEQUENCE [LARGE SCALE GENOMIC DNA]</scope>
    <source>
        <strain evidence="2 3">USDA-ARS-USMARC-56511</strain>
    </source>
</reference>
<dbReference type="Pfam" id="PF07963">
    <property type="entry name" value="N_methyl"/>
    <property type="match status" value="1"/>
</dbReference>
<dbReference type="Proteomes" id="UP000064137">
    <property type="component" value="Chromosome"/>
</dbReference>
<dbReference type="RefSeq" id="WP_059315896.1">
    <property type="nucleotide sequence ID" value="NZ_CP013987.1"/>
</dbReference>
<dbReference type="OrthoDB" id="6158702at2"/>
<sequence>MSRQQGMTLIEVLLAMALTALLAVLLGSLVNLWLDARGRLAARESTNARVLDICGLLDRRLAGLVWRPLQEQRRPLHNAVLDWHPAENRLDWVALDALPVGADQGAGRLRRQRLEWNASTDRLRLSRSAELDAVDAPAWQQVLDQPGVERLNLEFHGGGRWLAYPPLAEPANGVRLTFTLQGAGYVCTFALPQTG</sequence>
<protein>
    <submittedName>
        <fullName evidence="2">Type II secretion pathway protein XcpW</fullName>
    </submittedName>
</protein>
<evidence type="ECO:0000313" key="3">
    <source>
        <dbReference type="Proteomes" id="UP000064137"/>
    </source>
</evidence>
<keyword evidence="1" id="KW-0472">Membrane</keyword>